<proteinExistence type="predicted"/>
<dbReference type="AlphaFoldDB" id="A0A016VGX2"/>
<dbReference type="EMBL" id="JARK01001346">
    <property type="protein sequence ID" value="EYC26282.1"/>
    <property type="molecule type" value="Genomic_DNA"/>
</dbReference>
<name>A0A016VGX2_9BILA</name>
<dbReference type="Proteomes" id="UP000024635">
    <property type="component" value="Unassembled WGS sequence"/>
</dbReference>
<accession>A0A016VGX2</accession>
<evidence type="ECO:0000313" key="2">
    <source>
        <dbReference type="Proteomes" id="UP000024635"/>
    </source>
</evidence>
<organism evidence="1 2">
    <name type="scientific">Ancylostoma ceylanicum</name>
    <dbReference type="NCBI Taxonomy" id="53326"/>
    <lineage>
        <taxon>Eukaryota</taxon>
        <taxon>Metazoa</taxon>
        <taxon>Ecdysozoa</taxon>
        <taxon>Nematoda</taxon>
        <taxon>Chromadorea</taxon>
        <taxon>Rhabditida</taxon>
        <taxon>Rhabditina</taxon>
        <taxon>Rhabditomorpha</taxon>
        <taxon>Strongyloidea</taxon>
        <taxon>Ancylostomatidae</taxon>
        <taxon>Ancylostomatinae</taxon>
        <taxon>Ancylostoma</taxon>
    </lineage>
</organism>
<reference evidence="2" key="1">
    <citation type="journal article" date="2015" name="Nat. Genet.">
        <title>The genome and transcriptome of the zoonotic hookworm Ancylostoma ceylanicum identify infection-specific gene families.</title>
        <authorList>
            <person name="Schwarz E.M."/>
            <person name="Hu Y."/>
            <person name="Antoshechkin I."/>
            <person name="Miller M.M."/>
            <person name="Sternberg P.W."/>
            <person name="Aroian R.V."/>
        </authorList>
    </citation>
    <scope>NUCLEOTIDE SEQUENCE</scope>
    <source>
        <strain evidence="2">HY135</strain>
    </source>
</reference>
<sequence>MRFCRFVFPIPSTESLHQVFFSILTFLDSIFKDKSVFDEPIREKNKTPHSLICEFVNIIICDFAFIDRITPHRELSFLL</sequence>
<gene>
    <name evidence="1" type="primary">Acey_s0010.g1065</name>
    <name evidence="1" type="ORF">Y032_0010g1065</name>
</gene>
<comment type="caution">
    <text evidence="1">The sequence shown here is derived from an EMBL/GenBank/DDBJ whole genome shotgun (WGS) entry which is preliminary data.</text>
</comment>
<evidence type="ECO:0000313" key="1">
    <source>
        <dbReference type="EMBL" id="EYC26282.1"/>
    </source>
</evidence>
<protein>
    <submittedName>
        <fullName evidence="1">Uncharacterized protein</fullName>
    </submittedName>
</protein>
<keyword evidence="2" id="KW-1185">Reference proteome</keyword>